<dbReference type="InterPro" id="IPR017451">
    <property type="entry name" value="F-box-assoc_interact_dom"/>
</dbReference>
<dbReference type="InterPro" id="IPR001810">
    <property type="entry name" value="F-box_dom"/>
</dbReference>
<dbReference type="Pfam" id="PF00646">
    <property type="entry name" value="F-box"/>
    <property type="match status" value="1"/>
</dbReference>
<dbReference type="SMART" id="SM00256">
    <property type="entry name" value="FBOX"/>
    <property type="match status" value="1"/>
</dbReference>
<dbReference type="Gene3D" id="1.20.1280.50">
    <property type="match status" value="1"/>
</dbReference>
<feature type="domain" description="F-box" evidence="1">
    <location>
        <begin position="1"/>
        <end position="43"/>
    </location>
</feature>
<proteinExistence type="predicted"/>
<dbReference type="SUPFAM" id="SSF81383">
    <property type="entry name" value="F-box domain"/>
    <property type="match status" value="1"/>
</dbReference>
<dbReference type="InterPro" id="IPR050796">
    <property type="entry name" value="SCF_F-box_component"/>
</dbReference>
<dbReference type="PROSITE" id="PS50181">
    <property type="entry name" value="FBOX"/>
    <property type="match status" value="1"/>
</dbReference>
<keyword evidence="3" id="KW-1185">Reference proteome</keyword>
<accession>A0ABR0VK99</accession>
<evidence type="ECO:0000313" key="2">
    <source>
        <dbReference type="EMBL" id="KAK6135609.1"/>
    </source>
</evidence>
<protein>
    <recommendedName>
        <fullName evidence="1">F-box domain-containing protein</fullName>
    </recommendedName>
</protein>
<name>A0ABR0VK99_REHGL</name>
<gene>
    <name evidence="2" type="ORF">DH2020_030657</name>
</gene>
<dbReference type="Proteomes" id="UP001318860">
    <property type="component" value="Unassembled WGS sequence"/>
</dbReference>
<evidence type="ECO:0000259" key="1">
    <source>
        <dbReference type="PROSITE" id="PS50181"/>
    </source>
</evidence>
<evidence type="ECO:0000313" key="3">
    <source>
        <dbReference type="Proteomes" id="UP001318860"/>
    </source>
</evidence>
<dbReference type="PANTHER" id="PTHR31672">
    <property type="entry name" value="BNACNNG10540D PROTEIN"/>
    <property type="match status" value="1"/>
</dbReference>
<reference evidence="2 3" key="1">
    <citation type="journal article" date="2021" name="Comput. Struct. Biotechnol. J.">
        <title>De novo genome assembly of the potent medicinal plant Rehmannia glutinosa using nanopore technology.</title>
        <authorList>
            <person name="Ma L."/>
            <person name="Dong C."/>
            <person name="Song C."/>
            <person name="Wang X."/>
            <person name="Zheng X."/>
            <person name="Niu Y."/>
            <person name="Chen S."/>
            <person name="Feng W."/>
        </authorList>
    </citation>
    <scope>NUCLEOTIDE SEQUENCE [LARGE SCALE GENOMIC DNA]</scope>
    <source>
        <strain evidence="2">DH-2019</strain>
    </source>
</reference>
<organism evidence="2 3">
    <name type="scientific">Rehmannia glutinosa</name>
    <name type="common">Chinese foxglove</name>
    <dbReference type="NCBI Taxonomy" id="99300"/>
    <lineage>
        <taxon>Eukaryota</taxon>
        <taxon>Viridiplantae</taxon>
        <taxon>Streptophyta</taxon>
        <taxon>Embryophyta</taxon>
        <taxon>Tracheophyta</taxon>
        <taxon>Spermatophyta</taxon>
        <taxon>Magnoliopsida</taxon>
        <taxon>eudicotyledons</taxon>
        <taxon>Gunneridae</taxon>
        <taxon>Pentapetalae</taxon>
        <taxon>asterids</taxon>
        <taxon>lamiids</taxon>
        <taxon>Lamiales</taxon>
        <taxon>Orobanchaceae</taxon>
        <taxon>Rehmannieae</taxon>
        <taxon>Rehmannia</taxon>
    </lineage>
</organism>
<dbReference type="InterPro" id="IPR006527">
    <property type="entry name" value="F-box-assoc_dom_typ1"/>
</dbReference>
<sequence length="386" mass="44150">MLDMPSEVFREILSRVPAKPLLRFRSVSKSWQKTIDDPIFIRLHVDRQLLKIQHSSIDGVGHLILRGDFDTRFYSLSFESLHCVKPSLLNHNPSYEGSPVGSCNGVMLISESKGNNLLWNPLTREFHRLPPLKGMSKKSRGLYHSVSGLGYVSATNDYKVVKIAQVFDPRDRSLKSETFVYSLKLDSWRRIKDFPFRISRLRGGIFLKGALHWISSTMPLKSMNDLIIGLDLETEDYCLLPLPTEISRLEKPPAKHLGVLDGCLILSCYYQIERLDVWLMKDYGVKCSWIRLFSVSAQDNIGAVETLRPIAYLKCKEEVLLQHDKKEFVWFNLETKLGKKIRMNGRPTTFSSQFCLASLVRLRDIVVDGGSNNAKRLARDKMNSAN</sequence>
<dbReference type="EMBL" id="JABTTQ020001087">
    <property type="protein sequence ID" value="KAK6135609.1"/>
    <property type="molecule type" value="Genomic_DNA"/>
</dbReference>
<dbReference type="PANTHER" id="PTHR31672:SF13">
    <property type="entry name" value="F-BOX PROTEIN CPR30-LIKE"/>
    <property type="match status" value="1"/>
</dbReference>
<dbReference type="InterPro" id="IPR036047">
    <property type="entry name" value="F-box-like_dom_sf"/>
</dbReference>
<comment type="caution">
    <text evidence="2">The sequence shown here is derived from an EMBL/GenBank/DDBJ whole genome shotgun (WGS) entry which is preliminary data.</text>
</comment>
<dbReference type="NCBIfam" id="TIGR01640">
    <property type="entry name" value="F_box_assoc_1"/>
    <property type="match status" value="1"/>
</dbReference>
<dbReference type="Pfam" id="PF07734">
    <property type="entry name" value="FBA_1"/>
    <property type="match status" value="1"/>
</dbReference>